<comment type="subcellular location">
    <subcellularLocation>
        <location evidence="3 16">Cytoplasm</location>
    </subcellularLocation>
</comment>
<keyword evidence="10 16" id="KW-0133">Cell shape</keyword>
<feature type="active site" evidence="16">
    <location>
        <position position="175"/>
    </location>
</feature>
<dbReference type="Gene3D" id="3.90.78.10">
    <property type="entry name" value="UDP-N-acetylenolpyruvoylglucosamine reductase, C-terminal domain"/>
    <property type="match status" value="1"/>
</dbReference>
<dbReference type="InterPro" id="IPR016167">
    <property type="entry name" value="FAD-bd_PCMH_sub1"/>
</dbReference>
<dbReference type="InterPro" id="IPR011601">
    <property type="entry name" value="MurB_C"/>
</dbReference>
<accession>A0A0N8KNL1</accession>
<keyword evidence="8 16" id="KW-0274">FAD</keyword>
<evidence type="ECO:0000313" key="18">
    <source>
        <dbReference type="EMBL" id="KPQ36842.1"/>
    </source>
</evidence>
<sequence length="303" mass="32128">MAEQLGNELCNEHFAVTAQAPLARLTTFRVGGQAEWLALPKTLEQLTAALTWGQSQGLPVTLLGAGSNLLISDRGLPGLVICTRALRHTEFDATTGRVTAAAGEPWSSLAWKAARHGLQGFEWTIGIPGTVGGAVVMNAGAHGGETADILVEAQVISPDGTLTMLKPEDLGFRYRTSKLQGSDKIVASAIFQLSPGHEAAAIKAATATDLRQRRETQPYHLPNCGSVFRNPLPHSAGKLIQEAGLKGYQIGQAQISTLHANFIVNLGGAKASDVLALIRHAQSVIYERNGIALETEVKVIGEF</sequence>
<dbReference type="PATRIC" id="fig|1666911.3.peg.3003"/>
<dbReference type="GO" id="GO:0005829">
    <property type="term" value="C:cytosol"/>
    <property type="evidence" value="ECO:0007669"/>
    <property type="project" value="TreeGrafter"/>
</dbReference>
<dbReference type="Pfam" id="PF01565">
    <property type="entry name" value="FAD_binding_4"/>
    <property type="match status" value="1"/>
</dbReference>
<gene>
    <name evidence="16 18" type="primary">murB</name>
    <name evidence="18" type="ORF">HLUCCA11_04950</name>
</gene>
<dbReference type="GO" id="GO:0008762">
    <property type="term" value="F:UDP-N-acetylmuramate dehydrogenase activity"/>
    <property type="evidence" value="ECO:0007669"/>
    <property type="project" value="UniProtKB-UniRule"/>
</dbReference>
<dbReference type="GO" id="GO:0009252">
    <property type="term" value="P:peptidoglycan biosynthetic process"/>
    <property type="evidence" value="ECO:0007669"/>
    <property type="project" value="UniProtKB-UniRule"/>
</dbReference>
<dbReference type="PANTHER" id="PTHR21071:SF4">
    <property type="entry name" value="UDP-N-ACETYLENOLPYRUVOYLGLUCOSAMINE REDUCTASE"/>
    <property type="match status" value="1"/>
</dbReference>
<evidence type="ECO:0000256" key="9">
    <source>
        <dbReference type="ARBA" id="ARBA00022857"/>
    </source>
</evidence>
<dbReference type="AlphaFoldDB" id="A0A0N8KNL1"/>
<evidence type="ECO:0000256" key="10">
    <source>
        <dbReference type="ARBA" id="ARBA00022960"/>
    </source>
</evidence>
<name>A0A0N8KNL1_9CYAN</name>
<dbReference type="InterPro" id="IPR003170">
    <property type="entry name" value="MurB"/>
</dbReference>
<evidence type="ECO:0000256" key="1">
    <source>
        <dbReference type="ARBA" id="ARBA00001974"/>
    </source>
</evidence>
<dbReference type="Proteomes" id="UP000050465">
    <property type="component" value="Unassembled WGS sequence"/>
</dbReference>
<dbReference type="NCBIfam" id="NF010480">
    <property type="entry name" value="PRK13905.1"/>
    <property type="match status" value="1"/>
</dbReference>
<dbReference type="GO" id="GO:0071949">
    <property type="term" value="F:FAD binding"/>
    <property type="evidence" value="ECO:0007669"/>
    <property type="project" value="InterPro"/>
</dbReference>
<dbReference type="GO" id="GO:0071555">
    <property type="term" value="P:cell wall organization"/>
    <property type="evidence" value="ECO:0007669"/>
    <property type="project" value="UniProtKB-KW"/>
</dbReference>
<evidence type="ECO:0000313" key="19">
    <source>
        <dbReference type="Proteomes" id="UP000050465"/>
    </source>
</evidence>
<dbReference type="STRING" id="1666911.HLUCCA11_04950"/>
<evidence type="ECO:0000256" key="7">
    <source>
        <dbReference type="ARBA" id="ARBA00022630"/>
    </source>
</evidence>
<comment type="cofactor">
    <cofactor evidence="1 16">
        <name>FAD</name>
        <dbReference type="ChEBI" id="CHEBI:57692"/>
    </cofactor>
</comment>
<keyword evidence="9 16" id="KW-0521">NADP</keyword>
<comment type="similarity">
    <text evidence="16">Belongs to the MurB family.</text>
</comment>
<dbReference type="GO" id="GO:0008360">
    <property type="term" value="P:regulation of cell shape"/>
    <property type="evidence" value="ECO:0007669"/>
    <property type="project" value="UniProtKB-KW"/>
</dbReference>
<evidence type="ECO:0000256" key="12">
    <source>
        <dbReference type="ARBA" id="ARBA00023002"/>
    </source>
</evidence>
<comment type="function">
    <text evidence="2 16">Cell wall formation.</text>
</comment>
<comment type="caution">
    <text evidence="18">The sequence shown here is derived from an EMBL/GenBank/DDBJ whole genome shotgun (WGS) entry which is preliminary data.</text>
</comment>
<dbReference type="UniPathway" id="UPA00219"/>
<dbReference type="GO" id="GO:0051301">
    <property type="term" value="P:cell division"/>
    <property type="evidence" value="ECO:0007669"/>
    <property type="project" value="UniProtKB-KW"/>
</dbReference>
<protein>
    <recommendedName>
        <fullName evidence="16">UDP-N-acetylenolpyruvoylglucosamine reductase</fullName>
        <ecNumber evidence="16">1.3.1.98</ecNumber>
    </recommendedName>
    <alternativeName>
        <fullName evidence="16">UDP-N-acetylmuramate dehydrogenase</fullName>
    </alternativeName>
</protein>
<keyword evidence="11 16" id="KW-0573">Peptidoglycan synthesis</keyword>
<evidence type="ECO:0000256" key="2">
    <source>
        <dbReference type="ARBA" id="ARBA00003921"/>
    </source>
</evidence>
<evidence type="ECO:0000256" key="14">
    <source>
        <dbReference type="ARBA" id="ARBA00023316"/>
    </source>
</evidence>
<feature type="active site" evidence="16">
    <location>
        <position position="296"/>
    </location>
</feature>
<comment type="catalytic activity">
    <reaction evidence="15 16">
        <text>UDP-N-acetyl-alpha-D-muramate + NADP(+) = UDP-N-acetyl-3-O-(1-carboxyvinyl)-alpha-D-glucosamine + NADPH + H(+)</text>
        <dbReference type="Rhea" id="RHEA:12248"/>
        <dbReference type="ChEBI" id="CHEBI:15378"/>
        <dbReference type="ChEBI" id="CHEBI:57783"/>
        <dbReference type="ChEBI" id="CHEBI:58349"/>
        <dbReference type="ChEBI" id="CHEBI:68483"/>
        <dbReference type="ChEBI" id="CHEBI:70757"/>
        <dbReference type="EC" id="1.3.1.98"/>
    </reaction>
</comment>
<evidence type="ECO:0000256" key="3">
    <source>
        <dbReference type="ARBA" id="ARBA00004496"/>
    </source>
</evidence>
<keyword evidence="6 16" id="KW-0132">Cell division</keyword>
<dbReference type="SUPFAM" id="SSF56194">
    <property type="entry name" value="Uridine diphospho-N-Acetylenolpyruvylglucosamine reductase, MurB, C-terminal domain"/>
    <property type="match status" value="1"/>
</dbReference>
<evidence type="ECO:0000259" key="17">
    <source>
        <dbReference type="PROSITE" id="PS51387"/>
    </source>
</evidence>
<evidence type="ECO:0000256" key="4">
    <source>
        <dbReference type="ARBA" id="ARBA00004752"/>
    </source>
</evidence>
<feature type="active site" description="Proton donor" evidence="16">
    <location>
        <position position="226"/>
    </location>
</feature>
<dbReference type="PROSITE" id="PS51387">
    <property type="entry name" value="FAD_PCMH"/>
    <property type="match status" value="1"/>
</dbReference>
<dbReference type="HAMAP" id="MF_00037">
    <property type="entry name" value="MurB"/>
    <property type="match status" value="1"/>
</dbReference>
<reference evidence="18 19" key="1">
    <citation type="submission" date="2015-09" db="EMBL/GenBank/DDBJ databases">
        <title>Identification and resolution of microdiversity through metagenomic sequencing of parallel consortia.</title>
        <authorList>
            <person name="Nelson W.C."/>
            <person name="Romine M.F."/>
            <person name="Lindemann S.R."/>
        </authorList>
    </citation>
    <scope>NUCLEOTIDE SEQUENCE [LARGE SCALE GENOMIC DNA]</scope>
    <source>
        <strain evidence="18">Ana</strain>
    </source>
</reference>
<evidence type="ECO:0000256" key="8">
    <source>
        <dbReference type="ARBA" id="ARBA00022827"/>
    </source>
</evidence>
<dbReference type="InterPro" id="IPR036635">
    <property type="entry name" value="MurB_C_sf"/>
</dbReference>
<keyword evidence="5 16" id="KW-0963">Cytoplasm</keyword>
<dbReference type="Pfam" id="PF02873">
    <property type="entry name" value="MurB_C"/>
    <property type="match status" value="1"/>
</dbReference>
<dbReference type="Gene3D" id="3.30.465.10">
    <property type="match status" value="1"/>
</dbReference>
<proteinExistence type="inferred from homology"/>
<organism evidence="18 19">
    <name type="scientific">Phormidesmis priestleyi Ana</name>
    <dbReference type="NCBI Taxonomy" id="1666911"/>
    <lineage>
        <taxon>Bacteria</taxon>
        <taxon>Bacillati</taxon>
        <taxon>Cyanobacteriota</taxon>
        <taxon>Cyanophyceae</taxon>
        <taxon>Leptolyngbyales</taxon>
        <taxon>Leptolyngbyaceae</taxon>
        <taxon>Phormidesmis</taxon>
    </lineage>
</organism>
<dbReference type="InterPro" id="IPR016166">
    <property type="entry name" value="FAD-bd_PCMH"/>
</dbReference>
<dbReference type="Gene3D" id="3.30.43.10">
    <property type="entry name" value="Uridine Diphospho-n-acetylenolpyruvylglucosamine Reductase, domain 2"/>
    <property type="match status" value="1"/>
</dbReference>
<keyword evidence="13 16" id="KW-0131">Cell cycle</keyword>
<dbReference type="NCBIfam" id="TIGR00179">
    <property type="entry name" value="murB"/>
    <property type="match status" value="1"/>
</dbReference>
<evidence type="ECO:0000256" key="5">
    <source>
        <dbReference type="ARBA" id="ARBA00022490"/>
    </source>
</evidence>
<keyword evidence="12 16" id="KW-0560">Oxidoreductase</keyword>
<evidence type="ECO:0000256" key="16">
    <source>
        <dbReference type="HAMAP-Rule" id="MF_00037"/>
    </source>
</evidence>
<dbReference type="InterPro" id="IPR036318">
    <property type="entry name" value="FAD-bd_PCMH-like_sf"/>
</dbReference>
<comment type="pathway">
    <text evidence="4 16">Cell wall biogenesis; peptidoglycan biosynthesis.</text>
</comment>
<dbReference type="EC" id="1.3.1.98" evidence="16"/>
<keyword evidence="7 16" id="KW-0285">Flavoprotein</keyword>
<evidence type="ECO:0000256" key="11">
    <source>
        <dbReference type="ARBA" id="ARBA00022984"/>
    </source>
</evidence>
<dbReference type="InterPro" id="IPR016169">
    <property type="entry name" value="FAD-bd_PCMH_sub2"/>
</dbReference>
<dbReference type="EMBL" id="LJZR01000004">
    <property type="protein sequence ID" value="KPQ36842.1"/>
    <property type="molecule type" value="Genomic_DNA"/>
</dbReference>
<feature type="domain" description="FAD-binding PCMH-type" evidence="17">
    <location>
        <begin position="29"/>
        <end position="196"/>
    </location>
</feature>
<evidence type="ECO:0000256" key="6">
    <source>
        <dbReference type="ARBA" id="ARBA00022618"/>
    </source>
</evidence>
<dbReference type="SUPFAM" id="SSF56176">
    <property type="entry name" value="FAD-binding/transporter-associated domain-like"/>
    <property type="match status" value="1"/>
</dbReference>
<dbReference type="InterPro" id="IPR006094">
    <property type="entry name" value="Oxid_FAD_bind_N"/>
</dbReference>
<evidence type="ECO:0000256" key="13">
    <source>
        <dbReference type="ARBA" id="ARBA00023306"/>
    </source>
</evidence>
<keyword evidence="14 16" id="KW-0961">Cell wall biogenesis/degradation</keyword>
<dbReference type="PANTHER" id="PTHR21071">
    <property type="entry name" value="UDP-N-ACETYLENOLPYRUVOYLGLUCOSAMINE REDUCTASE"/>
    <property type="match status" value="1"/>
</dbReference>
<evidence type="ECO:0000256" key="15">
    <source>
        <dbReference type="ARBA" id="ARBA00048914"/>
    </source>
</evidence>